<sequence length="84" mass="9664">MYRDNSILPPELIDYTINFLHNDSKALKACALVCRAWLPSAQLHLFYEMCLEFEPSHNFRIESILRQRPDLAANVESPSARGNT</sequence>
<accession>A0A8E2AMV1</accession>
<dbReference type="SUPFAM" id="SSF81383">
    <property type="entry name" value="F-box domain"/>
    <property type="match status" value="1"/>
</dbReference>
<dbReference type="OrthoDB" id="2921803at2759"/>
<dbReference type="AlphaFoldDB" id="A0A8E2AMV1"/>
<name>A0A8E2AMV1_9APHY</name>
<evidence type="ECO:0000313" key="1">
    <source>
        <dbReference type="EMBL" id="OCH85145.1"/>
    </source>
</evidence>
<proteinExistence type="predicted"/>
<protein>
    <recommendedName>
        <fullName evidence="3">F-box domain-containing protein</fullName>
    </recommendedName>
</protein>
<dbReference type="Proteomes" id="UP000250043">
    <property type="component" value="Unassembled WGS sequence"/>
</dbReference>
<gene>
    <name evidence="1" type="ORF">OBBRIDRAFT_334360</name>
</gene>
<organism evidence="1 2">
    <name type="scientific">Obba rivulosa</name>
    <dbReference type="NCBI Taxonomy" id="1052685"/>
    <lineage>
        <taxon>Eukaryota</taxon>
        <taxon>Fungi</taxon>
        <taxon>Dikarya</taxon>
        <taxon>Basidiomycota</taxon>
        <taxon>Agaricomycotina</taxon>
        <taxon>Agaricomycetes</taxon>
        <taxon>Polyporales</taxon>
        <taxon>Gelatoporiaceae</taxon>
        <taxon>Obba</taxon>
    </lineage>
</organism>
<dbReference type="EMBL" id="KV722605">
    <property type="protein sequence ID" value="OCH85145.1"/>
    <property type="molecule type" value="Genomic_DNA"/>
</dbReference>
<reference evidence="1 2" key="1">
    <citation type="submission" date="2016-07" db="EMBL/GenBank/DDBJ databases">
        <title>Draft genome of the white-rot fungus Obba rivulosa 3A-2.</title>
        <authorList>
            <consortium name="DOE Joint Genome Institute"/>
            <person name="Miettinen O."/>
            <person name="Riley R."/>
            <person name="Acob R."/>
            <person name="Barry K."/>
            <person name="Cullen D."/>
            <person name="De Vries R."/>
            <person name="Hainaut M."/>
            <person name="Hatakka A."/>
            <person name="Henrissat B."/>
            <person name="Hilden K."/>
            <person name="Kuo R."/>
            <person name="Labutti K."/>
            <person name="Lipzen A."/>
            <person name="Makela M.R."/>
            <person name="Sandor L."/>
            <person name="Spatafora J.W."/>
            <person name="Grigoriev I.V."/>
            <person name="Hibbett D.S."/>
        </authorList>
    </citation>
    <scope>NUCLEOTIDE SEQUENCE [LARGE SCALE GENOMIC DNA]</scope>
    <source>
        <strain evidence="1 2">3A-2</strain>
    </source>
</reference>
<dbReference type="InterPro" id="IPR036047">
    <property type="entry name" value="F-box-like_dom_sf"/>
</dbReference>
<evidence type="ECO:0008006" key="3">
    <source>
        <dbReference type="Google" id="ProtNLM"/>
    </source>
</evidence>
<keyword evidence="2" id="KW-1185">Reference proteome</keyword>
<evidence type="ECO:0000313" key="2">
    <source>
        <dbReference type="Proteomes" id="UP000250043"/>
    </source>
</evidence>